<gene>
    <name evidence="2" type="ORF">CLH61_17135</name>
</gene>
<dbReference type="AlphaFoldDB" id="A0A2G1UGW8"/>
<protein>
    <recommendedName>
        <fullName evidence="4">DUF995 domain-containing protein</fullName>
    </recommendedName>
</protein>
<proteinExistence type="predicted"/>
<evidence type="ECO:0000313" key="3">
    <source>
        <dbReference type="Proteomes" id="UP000231409"/>
    </source>
</evidence>
<reference evidence="2 3" key="1">
    <citation type="submission" date="2017-09" db="EMBL/GenBank/DDBJ databases">
        <title>The draft genome sequences of Marinobacter sp. PWS21.</title>
        <authorList>
            <person name="Cao J."/>
        </authorList>
    </citation>
    <scope>NUCLEOTIDE SEQUENCE [LARGE SCALE GENOMIC DNA]</scope>
    <source>
        <strain evidence="2 3">PWS21</strain>
    </source>
</reference>
<keyword evidence="1" id="KW-0732">Signal</keyword>
<dbReference type="EMBL" id="NTFH01000017">
    <property type="protein sequence ID" value="PHQ13679.1"/>
    <property type="molecule type" value="Genomic_DNA"/>
</dbReference>
<feature type="signal peptide" evidence="1">
    <location>
        <begin position="1"/>
        <end position="22"/>
    </location>
</feature>
<sequence length="138" mass="15870">MKARNLKLFVCLMFLQVPFLHAEEALSGEDVASVVVGNTVQMEFRDAQDTFRTRTFHEYYDPDGSIYGMTKYREQQGNLTHYIGTWEVKDGRFCTSVYGRDYSCNQIKPLSGNAYELVNEGGKIRNVKLYEGKHHGLE</sequence>
<evidence type="ECO:0008006" key="4">
    <source>
        <dbReference type="Google" id="ProtNLM"/>
    </source>
</evidence>
<dbReference type="RefSeq" id="WP_099615971.1">
    <property type="nucleotide sequence ID" value="NZ_KZ319378.1"/>
</dbReference>
<organism evidence="2 3">
    <name type="scientific">Marinobacter profundi</name>
    <dbReference type="NCBI Taxonomy" id="2666256"/>
    <lineage>
        <taxon>Bacteria</taxon>
        <taxon>Pseudomonadati</taxon>
        <taxon>Pseudomonadota</taxon>
        <taxon>Gammaproteobacteria</taxon>
        <taxon>Pseudomonadales</taxon>
        <taxon>Marinobacteraceae</taxon>
        <taxon>Marinobacter</taxon>
    </lineage>
</organism>
<feature type="chain" id="PRO_5013780450" description="DUF995 domain-containing protein" evidence="1">
    <location>
        <begin position="23"/>
        <end position="138"/>
    </location>
</feature>
<accession>A0A2G1UGW8</accession>
<name>A0A2G1UGW8_9GAMM</name>
<evidence type="ECO:0000256" key="1">
    <source>
        <dbReference type="SAM" id="SignalP"/>
    </source>
</evidence>
<comment type="caution">
    <text evidence="2">The sequence shown here is derived from an EMBL/GenBank/DDBJ whole genome shotgun (WGS) entry which is preliminary data.</text>
</comment>
<keyword evidence="3" id="KW-1185">Reference proteome</keyword>
<dbReference type="Proteomes" id="UP000231409">
    <property type="component" value="Unassembled WGS sequence"/>
</dbReference>
<evidence type="ECO:0000313" key="2">
    <source>
        <dbReference type="EMBL" id="PHQ13679.1"/>
    </source>
</evidence>